<feature type="non-terminal residue" evidence="1">
    <location>
        <position position="140"/>
    </location>
</feature>
<dbReference type="AlphaFoldDB" id="A0AAD7ZL94"/>
<comment type="caution">
    <text evidence="1">The sequence shown here is derived from an EMBL/GenBank/DDBJ whole genome shotgun (WGS) entry which is preliminary data.</text>
</comment>
<protein>
    <submittedName>
        <fullName evidence="1">Uncharacterized protein</fullName>
    </submittedName>
</protein>
<name>A0AAD7ZL94_DIPPU</name>
<proteinExistence type="predicted"/>
<reference evidence="1" key="1">
    <citation type="journal article" date="2023" name="IScience">
        <title>Live-bearing cockroach genome reveals convergent evolutionary mechanisms linked to viviparity in insects and beyond.</title>
        <authorList>
            <person name="Fouks B."/>
            <person name="Harrison M.C."/>
            <person name="Mikhailova A.A."/>
            <person name="Marchal E."/>
            <person name="English S."/>
            <person name="Carruthers M."/>
            <person name="Jennings E.C."/>
            <person name="Chiamaka E.L."/>
            <person name="Frigard R.A."/>
            <person name="Pippel M."/>
            <person name="Attardo G.M."/>
            <person name="Benoit J.B."/>
            <person name="Bornberg-Bauer E."/>
            <person name="Tobe S.S."/>
        </authorList>
    </citation>
    <scope>NUCLEOTIDE SEQUENCE</scope>
    <source>
        <strain evidence="1">Stay&amp;Tobe</strain>
    </source>
</reference>
<reference evidence="1" key="2">
    <citation type="submission" date="2023-05" db="EMBL/GenBank/DDBJ databases">
        <authorList>
            <person name="Fouks B."/>
        </authorList>
    </citation>
    <scope>NUCLEOTIDE SEQUENCE</scope>
    <source>
        <strain evidence="1">Stay&amp;Tobe</strain>
        <tissue evidence="1">Testes</tissue>
    </source>
</reference>
<evidence type="ECO:0000313" key="2">
    <source>
        <dbReference type="Proteomes" id="UP001233999"/>
    </source>
</evidence>
<keyword evidence="2" id="KW-1185">Reference proteome</keyword>
<accession>A0AAD7ZL94</accession>
<dbReference type="EMBL" id="JASPKZ010007739">
    <property type="protein sequence ID" value="KAJ9582799.1"/>
    <property type="molecule type" value="Genomic_DNA"/>
</dbReference>
<evidence type="ECO:0000313" key="1">
    <source>
        <dbReference type="EMBL" id="KAJ9582799.1"/>
    </source>
</evidence>
<organism evidence="1 2">
    <name type="scientific">Diploptera punctata</name>
    <name type="common">Pacific beetle cockroach</name>
    <dbReference type="NCBI Taxonomy" id="6984"/>
    <lineage>
        <taxon>Eukaryota</taxon>
        <taxon>Metazoa</taxon>
        <taxon>Ecdysozoa</taxon>
        <taxon>Arthropoda</taxon>
        <taxon>Hexapoda</taxon>
        <taxon>Insecta</taxon>
        <taxon>Pterygota</taxon>
        <taxon>Neoptera</taxon>
        <taxon>Polyneoptera</taxon>
        <taxon>Dictyoptera</taxon>
        <taxon>Blattodea</taxon>
        <taxon>Blaberoidea</taxon>
        <taxon>Blaberidae</taxon>
        <taxon>Diplopterinae</taxon>
        <taxon>Diploptera</taxon>
    </lineage>
</organism>
<feature type="non-terminal residue" evidence="1">
    <location>
        <position position="1"/>
    </location>
</feature>
<sequence length="140" mass="15583">GRDIWAVQGNAGTKFIRYLHSSGSGAQQDPNATISHYPFSIAVVFSGIENILTCSGDLQRRTSPPYFPVLSAVSRCIAPPQLPVNCAVTGRLLPPLLHPVLSRCISPPHFRRTCRPYLRRTIRPYLRLSLPPLLPPYYFA</sequence>
<dbReference type="Proteomes" id="UP001233999">
    <property type="component" value="Unassembled WGS sequence"/>
</dbReference>
<gene>
    <name evidence="1" type="ORF">L9F63_022858</name>
</gene>